<sequence>MAVDLALAKQQCRVLHDREDALIGVYLAAATAWVEGYIGKRLSEIVDDVPDLDAAVLLLVADFYVNREAGAATAATNSAVGALCFPHRSVLV</sequence>
<name>A0A7W7K8M1_9SPHN</name>
<dbReference type="InterPro" id="IPR006450">
    <property type="entry name" value="Phage_HK97_gp6-like"/>
</dbReference>
<accession>A0A7W7K8M1</accession>
<dbReference type="EMBL" id="JACHLR010000005">
    <property type="protein sequence ID" value="MBB4858265.1"/>
    <property type="molecule type" value="Genomic_DNA"/>
</dbReference>
<reference evidence="1 2" key="1">
    <citation type="submission" date="2020-08" db="EMBL/GenBank/DDBJ databases">
        <title>Functional genomics of gut bacteria from endangered species of beetles.</title>
        <authorList>
            <person name="Carlos-Shanley C."/>
        </authorList>
    </citation>
    <scope>NUCLEOTIDE SEQUENCE [LARGE SCALE GENOMIC DNA]</scope>
    <source>
        <strain evidence="1 2">S00245</strain>
    </source>
</reference>
<gene>
    <name evidence="1" type="ORF">HNO88_001584</name>
</gene>
<dbReference type="Proteomes" id="UP000555448">
    <property type="component" value="Unassembled WGS sequence"/>
</dbReference>
<dbReference type="RefSeq" id="WP_184243784.1">
    <property type="nucleotide sequence ID" value="NZ_JACHLR010000005.1"/>
</dbReference>
<dbReference type="Gene3D" id="1.10.3230.30">
    <property type="entry name" value="Phage gp6-like head-tail connector protein"/>
    <property type="match status" value="1"/>
</dbReference>
<dbReference type="Pfam" id="PF05135">
    <property type="entry name" value="Phage_connect_1"/>
    <property type="match status" value="1"/>
</dbReference>
<keyword evidence="2" id="KW-1185">Reference proteome</keyword>
<evidence type="ECO:0000313" key="1">
    <source>
        <dbReference type="EMBL" id="MBB4858265.1"/>
    </source>
</evidence>
<protein>
    <submittedName>
        <fullName evidence="1">Putative phage protein (Predicted DNA packaging)</fullName>
    </submittedName>
</protein>
<evidence type="ECO:0000313" key="2">
    <source>
        <dbReference type="Proteomes" id="UP000555448"/>
    </source>
</evidence>
<comment type="caution">
    <text evidence="1">The sequence shown here is derived from an EMBL/GenBank/DDBJ whole genome shotgun (WGS) entry which is preliminary data.</text>
</comment>
<dbReference type="InterPro" id="IPR021146">
    <property type="entry name" value="Phage_gp6-like_head-tail"/>
</dbReference>
<dbReference type="AlphaFoldDB" id="A0A7W7K8M1"/>
<dbReference type="NCBIfam" id="TIGR01560">
    <property type="entry name" value="put_DNA_pack"/>
    <property type="match status" value="1"/>
</dbReference>
<proteinExistence type="predicted"/>
<organism evidence="1 2">
    <name type="scientific">Novosphingobium chloroacetimidivorans</name>
    <dbReference type="NCBI Taxonomy" id="1428314"/>
    <lineage>
        <taxon>Bacteria</taxon>
        <taxon>Pseudomonadati</taxon>
        <taxon>Pseudomonadota</taxon>
        <taxon>Alphaproteobacteria</taxon>
        <taxon>Sphingomonadales</taxon>
        <taxon>Sphingomonadaceae</taxon>
        <taxon>Novosphingobium</taxon>
    </lineage>
</organism>
<dbReference type="CDD" id="cd08054">
    <property type="entry name" value="gp6"/>
    <property type="match status" value="1"/>
</dbReference>